<gene>
    <name evidence="1" type="ORF">S01H1_02313</name>
</gene>
<protein>
    <submittedName>
        <fullName evidence="1">Uncharacterized protein</fullName>
    </submittedName>
</protein>
<organism evidence="1">
    <name type="scientific">marine sediment metagenome</name>
    <dbReference type="NCBI Taxonomy" id="412755"/>
    <lineage>
        <taxon>unclassified sequences</taxon>
        <taxon>metagenomes</taxon>
        <taxon>ecological metagenomes</taxon>
    </lineage>
</organism>
<reference evidence="1" key="1">
    <citation type="journal article" date="2014" name="Front. Microbiol.">
        <title>High frequency of phylogenetically diverse reductive dehalogenase-homologous genes in deep subseafloor sedimentary metagenomes.</title>
        <authorList>
            <person name="Kawai M."/>
            <person name="Futagami T."/>
            <person name="Toyoda A."/>
            <person name="Takaki Y."/>
            <person name="Nishi S."/>
            <person name="Hori S."/>
            <person name="Arai W."/>
            <person name="Tsubouchi T."/>
            <person name="Morono Y."/>
            <person name="Uchiyama I."/>
            <person name="Ito T."/>
            <person name="Fujiyama A."/>
            <person name="Inagaki F."/>
            <person name="Takami H."/>
        </authorList>
    </citation>
    <scope>NUCLEOTIDE SEQUENCE</scope>
    <source>
        <strain evidence="1">Expedition CK06-06</strain>
    </source>
</reference>
<name>X0TBK2_9ZZZZ</name>
<proteinExistence type="predicted"/>
<comment type="caution">
    <text evidence="1">The sequence shown here is derived from an EMBL/GenBank/DDBJ whole genome shotgun (WGS) entry which is preliminary data.</text>
</comment>
<sequence>QARATACQMNLHHWAVIWSMYTGDYDGSFPDGTRAEAGKQVGHWLFAAEPYYKDEEIRWCPMARKLWGQGQNPFVAWEATNVGGGDGFYTSYGINNWLYDPAGASLWGYEAENHFKTINVKGTNRIPLFLDCFYLGGHPLSTNTPPEYNGQTENAGGMCMRRFCIDRHNGPTNMVFLNFAVRRVGLKELWTLKWHRQFNTTGTWTITGGAAAADWPEWMRRFKDY</sequence>
<dbReference type="AlphaFoldDB" id="X0TBK2"/>
<dbReference type="EMBL" id="BARS01001100">
    <property type="protein sequence ID" value="GAF85542.1"/>
    <property type="molecule type" value="Genomic_DNA"/>
</dbReference>
<feature type="non-terminal residue" evidence="1">
    <location>
        <position position="1"/>
    </location>
</feature>
<evidence type="ECO:0000313" key="1">
    <source>
        <dbReference type="EMBL" id="GAF85542.1"/>
    </source>
</evidence>
<accession>X0TBK2</accession>